<feature type="modified residue" description="4-aspartylphosphate" evidence="3">
    <location>
        <position position="167"/>
    </location>
</feature>
<dbReference type="PANTHER" id="PTHR45339:SF1">
    <property type="entry name" value="HYBRID SIGNAL TRANSDUCTION HISTIDINE KINASE J"/>
    <property type="match status" value="1"/>
</dbReference>
<evidence type="ECO:0000256" key="1">
    <source>
        <dbReference type="ARBA" id="ARBA00022553"/>
    </source>
</evidence>
<reference evidence="6" key="2">
    <citation type="submission" date="2008-08" db="EMBL/GenBank/DDBJ databases">
        <authorList>
            <consortium name="Diatom Consortium"/>
            <person name="Grigoriev I."/>
            <person name="Grimwood J."/>
            <person name="Kuo A."/>
            <person name="Otillar R.P."/>
            <person name="Salamov A."/>
            <person name="Detter J.C."/>
            <person name="Lindquist E."/>
            <person name="Shapiro H."/>
            <person name="Lucas S."/>
            <person name="Glavina del Rio T."/>
            <person name="Pitluck S."/>
            <person name="Rokhsar D."/>
            <person name="Bowler C."/>
        </authorList>
    </citation>
    <scope>GENOME REANNOTATION</scope>
    <source>
        <strain evidence="6">CCAP 1055/1</strain>
    </source>
</reference>
<dbReference type="InterPro" id="IPR001789">
    <property type="entry name" value="Sig_transdc_resp-reg_receiver"/>
</dbReference>
<gene>
    <name evidence="5" type="primary">DRR3</name>
    <name evidence="5" type="ORF">PHATRDRAFT_52311</name>
</gene>
<sequence>MFSCSYDHMMSEDSVPNIEDDNVWKSLKTSLTSFLRGTTLGWQAAARQLRAEGGDIGVTDSRGDGSIIDSSACHKRKIWFRLPLLILEAELWDRKKSVCEISNTNETDDEYESTPLKRALVIDDSKVVRKILANALSRLGFETMLAVNGLEGLRALQESTYDLVLCDLLMPVMDGLDCVRSYRHWESNNRSTQQHIVAMSAHASEVDIERCLKLGMDCYYSKPITMETLKILAHDIEEYSNCTPLKTTRAELATTSSPTSTFAVKRRRTYSDAADRKSCLVACCNEIDASTVCHVLQEHDWTIKIAKHSKVVLELLKERNWGLVFVDSDRIGHDNISCMHEFRVWEKHHRVRRQRNIYLLMVDLPQPRTSSLLQLPAGVDGAVHKPARPDDIGRVLQTVVKASGFDARDIIVST</sequence>
<dbReference type="InParanoid" id="B7G5E0"/>
<dbReference type="AlphaFoldDB" id="B7G5E0"/>
<organism evidence="5 6">
    <name type="scientific">Phaeodactylum tricornutum (strain CCAP 1055/1)</name>
    <dbReference type="NCBI Taxonomy" id="556484"/>
    <lineage>
        <taxon>Eukaryota</taxon>
        <taxon>Sar</taxon>
        <taxon>Stramenopiles</taxon>
        <taxon>Ochrophyta</taxon>
        <taxon>Bacillariophyta</taxon>
        <taxon>Bacillariophyceae</taxon>
        <taxon>Bacillariophycidae</taxon>
        <taxon>Naviculales</taxon>
        <taxon>Phaeodactylaceae</taxon>
        <taxon>Phaeodactylum</taxon>
    </lineage>
</organism>
<reference evidence="5 6" key="1">
    <citation type="journal article" date="2008" name="Nature">
        <title>The Phaeodactylum genome reveals the evolutionary history of diatom genomes.</title>
        <authorList>
            <person name="Bowler C."/>
            <person name="Allen A.E."/>
            <person name="Badger J.H."/>
            <person name="Grimwood J."/>
            <person name="Jabbari K."/>
            <person name="Kuo A."/>
            <person name="Maheswari U."/>
            <person name="Martens C."/>
            <person name="Maumus F."/>
            <person name="Otillar R.P."/>
            <person name="Rayko E."/>
            <person name="Salamov A."/>
            <person name="Vandepoele K."/>
            <person name="Beszteri B."/>
            <person name="Gruber A."/>
            <person name="Heijde M."/>
            <person name="Katinka M."/>
            <person name="Mock T."/>
            <person name="Valentin K."/>
            <person name="Verret F."/>
            <person name="Berges J.A."/>
            <person name="Brownlee C."/>
            <person name="Cadoret J.P."/>
            <person name="Chiovitti A."/>
            <person name="Choi C.J."/>
            <person name="Coesel S."/>
            <person name="De Martino A."/>
            <person name="Detter J.C."/>
            <person name="Durkin C."/>
            <person name="Falciatore A."/>
            <person name="Fournet J."/>
            <person name="Haruta M."/>
            <person name="Huysman M.J."/>
            <person name="Jenkins B.D."/>
            <person name="Jiroutova K."/>
            <person name="Jorgensen R.E."/>
            <person name="Joubert Y."/>
            <person name="Kaplan A."/>
            <person name="Kroger N."/>
            <person name="Kroth P.G."/>
            <person name="La Roche J."/>
            <person name="Lindquist E."/>
            <person name="Lommer M."/>
            <person name="Martin-Jezequel V."/>
            <person name="Lopez P.J."/>
            <person name="Lucas S."/>
            <person name="Mangogna M."/>
            <person name="McGinnis K."/>
            <person name="Medlin L.K."/>
            <person name="Montsant A."/>
            <person name="Oudot-Le Secq M.P."/>
            <person name="Napoli C."/>
            <person name="Obornik M."/>
            <person name="Parker M.S."/>
            <person name="Petit J.L."/>
            <person name="Porcel B.M."/>
            <person name="Poulsen N."/>
            <person name="Robison M."/>
            <person name="Rychlewski L."/>
            <person name="Rynearson T.A."/>
            <person name="Schmutz J."/>
            <person name="Shapiro H."/>
            <person name="Siaut M."/>
            <person name="Stanley M."/>
            <person name="Sussman M.R."/>
            <person name="Taylor A.R."/>
            <person name="Vardi A."/>
            <person name="von Dassow P."/>
            <person name="Vyverman W."/>
            <person name="Willis A."/>
            <person name="Wyrwicz L.S."/>
            <person name="Rokhsar D.S."/>
            <person name="Weissenbach J."/>
            <person name="Armbrust E.V."/>
            <person name="Green B.R."/>
            <person name="Van de Peer Y."/>
            <person name="Grigoriev I.V."/>
        </authorList>
    </citation>
    <scope>NUCLEOTIDE SEQUENCE [LARGE SCALE GENOMIC DNA]</scope>
    <source>
        <strain evidence="5 6">CCAP 1055/1</strain>
    </source>
</reference>
<dbReference type="SMART" id="SM00448">
    <property type="entry name" value="REC"/>
    <property type="match status" value="1"/>
</dbReference>
<dbReference type="GO" id="GO:0000160">
    <property type="term" value="P:phosphorelay signal transduction system"/>
    <property type="evidence" value="ECO:0007669"/>
    <property type="project" value="UniProtKB-KW"/>
</dbReference>
<dbReference type="STRING" id="556484.B7G5E0"/>
<feature type="non-terminal residue" evidence="5">
    <location>
        <position position="414"/>
    </location>
</feature>
<dbReference type="eggNOG" id="KOG0519">
    <property type="taxonomic scope" value="Eukaryota"/>
</dbReference>
<dbReference type="InterPro" id="IPR011006">
    <property type="entry name" value="CheY-like_superfamily"/>
</dbReference>
<dbReference type="OrthoDB" id="287671at2759"/>
<evidence type="ECO:0000259" key="4">
    <source>
        <dbReference type="PROSITE" id="PS50110"/>
    </source>
</evidence>
<dbReference type="PaxDb" id="2850-Phatr47930"/>
<keyword evidence="1 3" id="KW-0597">Phosphoprotein</keyword>
<evidence type="ECO:0000256" key="2">
    <source>
        <dbReference type="ARBA" id="ARBA00023012"/>
    </source>
</evidence>
<name>B7G5E0_PHATC</name>
<dbReference type="PROSITE" id="PS50110">
    <property type="entry name" value="RESPONSE_REGULATORY"/>
    <property type="match status" value="1"/>
</dbReference>
<dbReference type="PANTHER" id="PTHR45339">
    <property type="entry name" value="HYBRID SIGNAL TRANSDUCTION HISTIDINE KINASE J"/>
    <property type="match status" value="1"/>
</dbReference>
<evidence type="ECO:0000313" key="5">
    <source>
        <dbReference type="EMBL" id="EEC46131.1"/>
    </source>
</evidence>
<dbReference type="Proteomes" id="UP000000759">
    <property type="component" value="Chromosome 15"/>
</dbReference>
<keyword evidence="6" id="KW-1185">Reference proteome</keyword>
<accession>B7G5E0</accession>
<dbReference type="SUPFAM" id="SSF52172">
    <property type="entry name" value="CheY-like"/>
    <property type="match status" value="2"/>
</dbReference>
<dbReference type="Gene3D" id="3.40.50.2300">
    <property type="match status" value="2"/>
</dbReference>
<protein>
    <submittedName>
        <fullName evidence="5">Diatom response regulator 3</fullName>
    </submittedName>
</protein>
<dbReference type="Pfam" id="PF00072">
    <property type="entry name" value="Response_reg"/>
    <property type="match status" value="1"/>
</dbReference>
<dbReference type="RefSeq" id="XP_002182230.1">
    <property type="nucleotide sequence ID" value="XM_002182194.2"/>
</dbReference>
<evidence type="ECO:0000313" key="6">
    <source>
        <dbReference type="Proteomes" id="UP000000759"/>
    </source>
</evidence>
<dbReference type="HOGENOM" id="CLU_328324_0_0_1"/>
<feature type="domain" description="Response regulatory" evidence="4">
    <location>
        <begin position="118"/>
        <end position="237"/>
    </location>
</feature>
<evidence type="ECO:0000256" key="3">
    <source>
        <dbReference type="PROSITE-ProRule" id="PRU00169"/>
    </source>
</evidence>
<dbReference type="KEGG" id="pti:PHATRDRAFT_52311"/>
<dbReference type="GeneID" id="7203123"/>
<proteinExistence type="predicted"/>
<dbReference type="CDD" id="cd17546">
    <property type="entry name" value="REC_hyHK_CKI1_RcsC-like"/>
    <property type="match status" value="1"/>
</dbReference>
<dbReference type="EMBL" id="CM000617">
    <property type="protein sequence ID" value="EEC46131.1"/>
    <property type="molecule type" value="Genomic_DNA"/>
</dbReference>
<keyword evidence="2" id="KW-0902">Two-component regulatory system</keyword>